<dbReference type="InterPro" id="IPR002110">
    <property type="entry name" value="Ankyrin_rpt"/>
</dbReference>
<evidence type="ECO:0000256" key="2">
    <source>
        <dbReference type="ARBA" id="ARBA00023043"/>
    </source>
</evidence>
<feature type="domain" description="BAG" evidence="5">
    <location>
        <begin position="204"/>
        <end position="268"/>
    </location>
</feature>
<dbReference type="PANTHER" id="PTHR24201">
    <property type="entry name" value="ANK_REP_REGION DOMAIN-CONTAINING PROTEIN"/>
    <property type="match status" value="1"/>
</dbReference>
<evidence type="ECO:0000256" key="4">
    <source>
        <dbReference type="SAM" id="Coils"/>
    </source>
</evidence>
<evidence type="ECO:0000313" key="6">
    <source>
        <dbReference type="EMBL" id="CAK9105610.1"/>
    </source>
</evidence>
<dbReference type="Gene3D" id="1.25.40.20">
    <property type="entry name" value="Ankyrin repeat-containing domain"/>
    <property type="match status" value="1"/>
</dbReference>
<gene>
    <name evidence="6" type="ORF">SCF082_LOCUS49219</name>
</gene>
<keyword evidence="1" id="KW-0677">Repeat</keyword>
<keyword evidence="4" id="KW-0175">Coiled coil</keyword>
<dbReference type="InterPro" id="IPR050776">
    <property type="entry name" value="Ank_Repeat/CDKN_Inhibitor"/>
</dbReference>
<dbReference type="Gene3D" id="1.20.58.120">
    <property type="entry name" value="BAG domain"/>
    <property type="match status" value="1"/>
</dbReference>
<feature type="coiled-coil region" evidence="4">
    <location>
        <begin position="300"/>
        <end position="334"/>
    </location>
</feature>
<dbReference type="PROSITE" id="PS50297">
    <property type="entry name" value="ANK_REP_REGION"/>
    <property type="match status" value="2"/>
</dbReference>
<comment type="caution">
    <text evidence="6">The sequence shown here is derived from an EMBL/GenBank/DDBJ whole genome shotgun (WGS) entry which is preliminary data.</text>
</comment>
<evidence type="ECO:0000313" key="7">
    <source>
        <dbReference type="Proteomes" id="UP001642464"/>
    </source>
</evidence>
<feature type="repeat" description="ANK" evidence="3">
    <location>
        <begin position="66"/>
        <end position="98"/>
    </location>
</feature>
<dbReference type="PROSITE" id="PS50088">
    <property type="entry name" value="ANK_REPEAT"/>
    <property type="match status" value="2"/>
</dbReference>
<accession>A0ABP0RZS9</accession>
<name>A0ABP0RZS9_9DINO</name>
<dbReference type="SUPFAM" id="SSF63491">
    <property type="entry name" value="BAG domain"/>
    <property type="match status" value="1"/>
</dbReference>
<keyword evidence="7" id="KW-1185">Reference proteome</keyword>
<feature type="repeat" description="ANK" evidence="3">
    <location>
        <begin position="31"/>
        <end position="63"/>
    </location>
</feature>
<dbReference type="Pfam" id="PF02179">
    <property type="entry name" value="BAG"/>
    <property type="match status" value="1"/>
</dbReference>
<feature type="coiled-coil region" evidence="4">
    <location>
        <begin position="245"/>
        <end position="272"/>
    </location>
</feature>
<dbReference type="SMART" id="SM00248">
    <property type="entry name" value="ANK"/>
    <property type="match status" value="2"/>
</dbReference>
<dbReference type="SUPFAM" id="SSF48403">
    <property type="entry name" value="Ankyrin repeat"/>
    <property type="match status" value="1"/>
</dbReference>
<evidence type="ECO:0000259" key="5">
    <source>
        <dbReference type="Pfam" id="PF02179"/>
    </source>
</evidence>
<dbReference type="EMBL" id="CAXAMM010042574">
    <property type="protein sequence ID" value="CAK9105610.1"/>
    <property type="molecule type" value="Genomic_DNA"/>
</dbReference>
<dbReference type="InterPro" id="IPR003103">
    <property type="entry name" value="BAG_domain"/>
</dbReference>
<evidence type="ECO:0000256" key="1">
    <source>
        <dbReference type="ARBA" id="ARBA00022737"/>
    </source>
</evidence>
<keyword evidence="2 3" id="KW-0040">ANK repeat</keyword>
<reference evidence="6 7" key="1">
    <citation type="submission" date="2024-02" db="EMBL/GenBank/DDBJ databases">
        <authorList>
            <person name="Chen Y."/>
            <person name="Shah S."/>
            <person name="Dougan E. K."/>
            <person name="Thang M."/>
            <person name="Chan C."/>
        </authorList>
    </citation>
    <scope>NUCLEOTIDE SEQUENCE [LARGE SCALE GENOMIC DNA]</scope>
</reference>
<dbReference type="PANTHER" id="PTHR24201:SF16">
    <property type="entry name" value="ANKYRIN-1-LIKE-RELATED"/>
    <property type="match status" value="1"/>
</dbReference>
<protein>
    <submittedName>
        <fullName evidence="6">Ankyrin repeat domain-containing protein 6 (Diversin)</fullName>
    </submittedName>
</protein>
<sequence length="341" mass="38080">MLHRAVESGNSQEVERALQADPRACSLVNAFGEQPLHIAARVGQDGIVRRLLRCGAEKHMPTQDQFRATPLHLAAAHGHHKVVEVLLDAKADPTVVDSRGLVPARWAERRGHPQLAELLDDARHQAGDFDLADLGRMTARGFSEVAEGVSSAFEGAFEVLSRNVQNVFGEEEEPAVPREMAGASGYREPPPEVLVDPAVQTLHKIEQQVTMLEQQDDHAAGGSRGWDDELTKAAEKLDGLSLEPGSEARQARKALIERIEQAQREIDRRTKNTLQSLAASRRLVESLESSCEPRQDWRLLQEATDCLDDLECANEDQRRERKDLLRRIEDVEAIWRSEKSR</sequence>
<dbReference type="InterPro" id="IPR036770">
    <property type="entry name" value="Ankyrin_rpt-contain_sf"/>
</dbReference>
<proteinExistence type="predicted"/>
<organism evidence="6 7">
    <name type="scientific">Durusdinium trenchii</name>
    <dbReference type="NCBI Taxonomy" id="1381693"/>
    <lineage>
        <taxon>Eukaryota</taxon>
        <taxon>Sar</taxon>
        <taxon>Alveolata</taxon>
        <taxon>Dinophyceae</taxon>
        <taxon>Suessiales</taxon>
        <taxon>Symbiodiniaceae</taxon>
        <taxon>Durusdinium</taxon>
    </lineage>
</organism>
<dbReference type="Pfam" id="PF12796">
    <property type="entry name" value="Ank_2"/>
    <property type="match status" value="1"/>
</dbReference>
<evidence type="ECO:0000256" key="3">
    <source>
        <dbReference type="PROSITE-ProRule" id="PRU00023"/>
    </source>
</evidence>
<dbReference type="Proteomes" id="UP001642464">
    <property type="component" value="Unassembled WGS sequence"/>
</dbReference>
<dbReference type="InterPro" id="IPR036533">
    <property type="entry name" value="BAG_dom_sf"/>
</dbReference>